<feature type="domain" description="Radical SAM core" evidence="5">
    <location>
        <begin position="60"/>
        <end position="307"/>
    </location>
</feature>
<evidence type="ECO:0000313" key="6">
    <source>
        <dbReference type="EMBL" id="CAA9495244.1"/>
    </source>
</evidence>
<accession>A0A6J4SIZ9</accession>
<dbReference type="Pfam" id="PF04055">
    <property type="entry name" value="Radical_SAM"/>
    <property type="match status" value="1"/>
</dbReference>
<evidence type="ECO:0000259" key="5">
    <source>
        <dbReference type="PROSITE" id="PS51918"/>
    </source>
</evidence>
<organism evidence="6">
    <name type="scientific">uncultured Solirubrobacteraceae bacterium</name>
    <dbReference type="NCBI Taxonomy" id="1162706"/>
    <lineage>
        <taxon>Bacteria</taxon>
        <taxon>Bacillati</taxon>
        <taxon>Actinomycetota</taxon>
        <taxon>Thermoleophilia</taxon>
        <taxon>Solirubrobacterales</taxon>
        <taxon>Solirubrobacteraceae</taxon>
        <taxon>environmental samples</taxon>
    </lineage>
</organism>
<dbReference type="GO" id="GO:0003824">
    <property type="term" value="F:catalytic activity"/>
    <property type="evidence" value="ECO:0007669"/>
    <property type="project" value="InterPro"/>
</dbReference>
<dbReference type="SUPFAM" id="SSF102114">
    <property type="entry name" value="Radical SAM enzymes"/>
    <property type="match status" value="1"/>
</dbReference>
<keyword evidence="3" id="KW-0411">Iron-sulfur</keyword>
<protein>
    <submittedName>
        <fullName evidence="6">Radical SAM domain protein</fullName>
    </submittedName>
</protein>
<dbReference type="Gene3D" id="3.80.30.30">
    <property type="match status" value="1"/>
</dbReference>
<dbReference type="AlphaFoldDB" id="A0A6J4SIZ9"/>
<dbReference type="SFLD" id="SFLDG01084">
    <property type="entry name" value="Uncharacterised_Radical_SAM_Su"/>
    <property type="match status" value="1"/>
</dbReference>
<proteinExistence type="predicted"/>
<dbReference type="PANTHER" id="PTHR43432">
    <property type="entry name" value="SLR0285 PROTEIN"/>
    <property type="match status" value="1"/>
</dbReference>
<dbReference type="InterPro" id="IPR007197">
    <property type="entry name" value="rSAM"/>
</dbReference>
<feature type="region of interest" description="Disordered" evidence="4">
    <location>
        <begin position="303"/>
        <end position="339"/>
    </location>
</feature>
<dbReference type="PROSITE" id="PS51918">
    <property type="entry name" value="RADICAL_SAM"/>
    <property type="match status" value="1"/>
</dbReference>
<dbReference type="PANTHER" id="PTHR43432:SF3">
    <property type="entry name" value="SLR0285 PROTEIN"/>
    <property type="match status" value="1"/>
</dbReference>
<name>A0A6J4SIZ9_9ACTN</name>
<gene>
    <name evidence="6" type="ORF">AVDCRST_MAG69-1572</name>
</gene>
<evidence type="ECO:0000256" key="2">
    <source>
        <dbReference type="ARBA" id="ARBA00023004"/>
    </source>
</evidence>
<dbReference type="CDD" id="cd01335">
    <property type="entry name" value="Radical_SAM"/>
    <property type="match status" value="1"/>
</dbReference>
<dbReference type="EMBL" id="CADCVP010000167">
    <property type="protein sequence ID" value="CAA9495244.1"/>
    <property type="molecule type" value="Genomic_DNA"/>
</dbReference>
<evidence type="ECO:0000256" key="3">
    <source>
        <dbReference type="ARBA" id="ARBA00023014"/>
    </source>
</evidence>
<dbReference type="InterPro" id="IPR058240">
    <property type="entry name" value="rSAM_sf"/>
</dbReference>
<feature type="non-terminal residue" evidence="6">
    <location>
        <position position="339"/>
    </location>
</feature>
<sequence length="339" mass="38321">MCEHMFVRWSDQDIGIEASRQLPGYAEPATVRRFEAPEALDIRFMEVRAKSALNRVPAASRVPFRWTVNPYRGCTHACVYCFARPTHEYLGLDAGRDFEREVIVKVNVPEVLSAELGRSTWRHEHVALGTNTDPYQWVEGRYKLMRGIWAALRDARNPCSILTKSPLVLRDVDLLREIAAVTEVGACLSVPTLDEKAWRATEPHTPHPRARLEAVAELNRQGIPTGILISPLMPGINDSPQQVERIVELATEAGAVSIGGNTLFLRGSVRGIFFDWLESQRPDLLSRYEELYRDGAYAPAAERRRIERSARVPGQRLRPYPEAEHGRPGHRRSRGSANR</sequence>
<dbReference type="SFLD" id="SFLDS00029">
    <property type="entry name" value="Radical_SAM"/>
    <property type="match status" value="1"/>
</dbReference>
<evidence type="ECO:0000256" key="1">
    <source>
        <dbReference type="ARBA" id="ARBA00022723"/>
    </source>
</evidence>
<reference evidence="6" key="1">
    <citation type="submission" date="2020-02" db="EMBL/GenBank/DDBJ databases">
        <authorList>
            <person name="Meier V. D."/>
        </authorList>
    </citation>
    <scope>NUCLEOTIDE SEQUENCE</scope>
    <source>
        <strain evidence="6">AVDCRST_MAG69</strain>
    </source>
</reference>
<keyword evidence="1" id="KW-0479">Metal-binding</keyword>
<evidence type="ECO:0000256" key="4">
    <source>
        <dbReference type="SAM" id="MobiDB-lite"/>
    </source>
</evidence>
<dbReference type="InterPro" id="IPR040086">
    <property type="entry name" value="MJ0683-like"/>
</dbReference>
<dbReference type="GO" id="GO:0046872">
    <property type="term" value="F:metal ion binding"/>
    <property type="evidence" value="ECO:0007669"/>
    <property type="project" value="UniProtKB-KW"/>
</dbReference>
<feature type="compositionally biased region" description="Basic residues" evidence="4">
    <location>
        <begin position="328"/>
        <end position="339"/>
    </location>
</feature>
<dbReference type="GO" id="GO:0051536">
    <property type="term" value="F:iron-sulfur cluster binding"/>
    <property type="evidence" value="ECO:0007669"/>
    <property type="project" value="UniProtKB-KW"/>
</dbReference>
<keyword evidence="2" id="KW-0408">Iron</keyword>